<dbReference type="CDD" id="cd00801">
    <property type="entry name" value="INT_P4_C"/>
    <property type="match status" value="1"/>
</dbReference>
<proteinExistence type="inferred from homology"/>
<dbReference type="InterPro" id="IPR013762">
    <property type="entry name" value="Integrase-like_cat_sf"/>
</dbReference>
<dbReference type="PANTHER" id="PTHR30629:SF2">
    <property type="entry name" value="PROPHAGE INTEGRASE INTS-RELATED"/>
    <property type="match status" value="1"/>
</dbReference>
<dbReference type="SUPFAM" id="SSF56349">
    <property type="entry name" value="DNA breaking-rejoining enzymes"/>
    <property type="match status" value="1"/>
</dbReference>
<keyword evidence="3" id="KW-0238">DNA-binding</keyword>
<dbReference type="AlphaFoldDB" id="A0A4Q1KFJ7"/>
<name>A0A4Q1KFJ7_9SPHN</name>
<comment type="caution">
    <text evidence="6">The sequence shown here is derived from an EMBL/GenBank/DDBJ whole genome shotgun (WGS) entry which is preliminary data.</text>
</comment>
<evidence type="ECO:0000256" key="3">
    <source>
        <dbReference type="ARBA" id="ARBA00023125"/>
    </source>
</evidence>
<evidence type="ECO:0000259" key="5">
    <source>
        <dbReference type="PROSITE" id="PS51898"/>
    </source>
</evidence>
<dbReference type="InterPro" id="IPR010998">
    <property type="entry name" value="Integrase_recombinase_N"/>
</dbReference>
<dbReference type="InterPro" id="IPR025166">
    <property type="entry name" value="Integrase_DNA_bind_dom"/>
</dbReference>
<dbReference type="PROSITE" id="PS51898">
    <property type="entry name" value="TYR_RECOMBINASE"/>
    <property type="match status" value="1"/>
</dbReference>
<evidence type="ECO:0000256" key="2">
    <source>
        <dbReference type="ARBA" id="ARBA00022908"/>
    </source>
</evidence>
<dbReference type="InterPro" id="IPR011010">
    <property type="entry name" value="DNA_brk_join_enz"/>
</dbReference>
<dbReference type="InterPro" id="IPR050808">
    <property type="entry name" value="Phage_Integrase"/>
</dbReference>
<dbReference type="EMBL" id="SBKP01000012">
    <property type="protein sequence ID" value="RXR27587.1"/>
    <property type="molecule type" value="Genomic_DNA"/>
</dbReference>
<evidence type="ECO:0000313" key="6">
    <source>
        <dbReference type="EMBL" id="RXR27587.1"/>
    </source>
</evidence>
<dbReference type="Gene3D" id="1.10.150.130">
    <property type="match status" value="1"/>
</dbReference>
<dbReference type="GO" id="GO:0006310">
    <property type="term" value="P:DNA recombination"/>
    <property type="evidence" value="ECO:0007669"/>
    <property type="project" value="UniProtKB-KW"/>
</dbReference>
<dbReference type="Pfam" id="PF00589">
    <property type="entry name" value="Phage_integrase"/>
    <property type="match status" value="1"/>
</dbReference>
<protein>
    <submittedName>
        <fullName evidence="6">Site-specific integrase</fullName>
    </submittedName>
</protein>
<dbReference type="GO" id="GO:0003677">
    <property type="term" value="F:DNA binding"/>
    <property type="evidence" value="ECO:0007669"/>
    <property type="project" value="UniProtKB-KW"/>
</dbReference>
<sequence>MYYLGASFFASAGNMAQHRFTDRWLQSPSLTPPSGRAEYVDGLCPGLHLRVTVMGTRTFSAMYRVNGQLRRKTIGKYPVVTLAAARSTALKLMRDAQDTENARERRARVYESFSYEELVDAYVKRHLKPNARSWKNIERALRSKPMAPFFKRPVHEIVRRDIIRIIDEIMEAEKPQAAVNLLRYLKMLFNWAEGRDMIAYNPCSGVKPPAKTTERDRVLSDAEIKAVWIATGCLPAPYWQMYRMFLLTGQRRSEVSTMRWCEIDGNTWTIPREKVKKDRPHAVPLTKAALSVLATLPRHGNDAFVFTTTDGEAASSNFNKTKAELDAASGTSGWTIHDLRRTVRSKLAELGVPREVARKVLNHEDGKVDRIYNRHEYIHEKREALTKWEKRLRKITRS</sequence>
<evidence type="ECO:0000256" key="4">
    <source>
        <dbReference type="ARBA" id="ARBA00023172"/>
    </source>
</evidence>
<organism evidence="6 7">
    <name type="scientific">Sphingobium fluviale</name>
    <dbReference type="NCBI Taxonomy" id="2506423"/>
    <lineage>
        <taxon>Bacteria</taxon>
        <taxon>Pseudomonadati</taxon>
        <taxon>Pseudomonadota</taxon>
        <taxon>Alphaproteobacteria</taxon>
        <taxon>Sphingomonadales</taxon>
        <taxon>Sphingomonadaceae</taxon>
        <taxon>Sphingobium</taxon>
    </lineage>
</organism>
<gene>
    <name evidence="6" type="ORF">EQG66_11980</name>
</gene>
<reference evidence="7" key="1">
    <citation type="submission" date="2019-01" db="EMBL/GenBank/DDBJ databases">
        <title>Cytophagaceae bacterium strain CAR-16.</title>
        <authorList>
            <person name="Chen W.-M."/>
        </authorList>
    </citation>
    <scope>NUCLEOTIDE SEQUENCE [LARGE SCALE GENOMIC DNA]</scope>
    <source>
        <strain evidence="7">CHR27</strain>
    </source>
</reference>
<evidence type="ECO:0000313" key="7">
    <source>
        <dbReference type="Proteomes" id="UP000290958"/>
    </source>
</evidence>
<comment type="similarity">
    <text evidence="1">Belongs to the 'phage' integrase family.</text>
</comment>
<dbReference type="PANTHER" id="PTHR30629">
    <property type="entry name" value="PROPHAGE INTEGRASE"/>
    <property type="match status" value="1"/>
</dbReference>
<dbReference type="Gene3D" id="1.10.443.10">
    <property type="entry name" value="Intergrase catalytic core"/>
    <property type="match status" value="1"/>
</dbReference>
<dbReference type="InterPro" id="IPR002104">
    <property type="entry name" value="Integrase_catalytic"/>
</dbReference>
<keyword evidence="7" id="KW-1185">Reference proteome</keyword>
<keyword evidence="2" id="KW-0229">DNA integration</keyword>
<feature type="domain" description="Tyr recombinase" evidence="5">
    <location>
        <begin position="214"/>
        <end position="386"/>
    </location>
</feature>
<dbReference type="GO" id="GO:0015074">
    <property type="term" value="P:DNA integration"/>
    <property type="evidence" value="ECO:0007669"/>
    <property type="project" value="UniProtKB-KW"/>
</dbReference>
<keyword evidence="4" id="KW-0233">DNA recombination</keyword>
<evidence type="ECO:0000256" key="1">
    <source>
        <dbReference type="ARBA" id="ARBA00008857"/>
    </source>
</evidence>
<dbReference type="Pfam" id="PF13356">
    <property type="entry name" value="Arm-DNA-bind_3"/>
    <property type="match status" value="1"/>
</dbReference>
<dbReference type="Gene3D" id="3.30.160.390">
    <property type="entry name" value="Integrase, DNA-binding domain"/>
    <property type="match status" value="1"/>
</dbReference>
<dbReference type="OrthoDB" id="7615137at2"/>
<accession>A0A4Q1KFJ7</accession>
<dbReference type="InterPro" id="IPR038488">
    <property type="entry name" value="Integrase_DNA-bd_sf"/>
</dbReference>
<dbReference type="Proteomes" id="UP000290958">
    <property type="component" value="Unassembled WGS sequence"/>
</dbReference>